<dbReference type="InterPro" id="IPR004805">
    <property type="entry name" value="DnaE2/DnaE/PolC"/>
</dbReference>
<evidence type="ECO:0000256" key="12">
    <source>
        <dbReference type="ARBA" id="ARBA00049244"/>
    </source>
</evidence>
<keyword evidence="9 13" id="KW-0227">DNA damage</keyword>
<dbReference type="Gene3D" id="2.40.50.140">
    <property type="entry name" value="Nucleic acid-binding proteins"/>
    <property type="match status" value="1"/>
</dbReference>
<reference evidence="16 17" key="1">
    <citation type="journal article" date="2014" name="Antonie Van Leeuwenhoek">
        <title>Hyphomonas beringensis sp. nov. and Hyphomonas chukchiensis sp. nov., isolated from surface seawater of the Bering Sea and Chukchi Sea.</title>
        <authorList>
            <person name="Li C."/>
            <person name="Lai Q."/>
            <person name="Li G."/>
            <person name="Dong C."/>
            <person name="Wang J."/>
            <person name="Liao Y."/>
            <person name="Shao Z."/>
        </authorList>
    </citation>
    <scope>NUCLEOTIDE SEQUENCE [LARGE SCALE GENOMIC DNA]</scope>
    <source>
        <strain evidence="16 17">25B14_1</strain>
    </source>
</reference>
<dbReference type="NCBIfam" id="NF004225">
    <property type="entry name" value="PRK05672.1"/>
    <property type="match status" value="1"/>
</dbReference>
<dbReference type="GO" id="GO:0008408">
    <property type="term" value="F:3'-5' exonuclease activity"/>
    <property type="evidence" value="ECO:0007669"/>
    <property type="project" value="InterPro"/>
</dbReference>
<dbReference type="GO" id="GO:0003676">
    <property type="term" value="F:nucleic acid binding"/>
    <property type="evidence" value="ECO:0007669"/>
    <property type="project" value="InterPro"/>
</dbReference>
<evidence type="ECO:0000313" key="16">
    <source>
        <dbReference type="EMBL" id="KCZ52931.1"/>
    </source>
</evidence>
<organism evidence="16 17">
    <name type="scientific">Hyphomonas beringensis</name>
    <dbReference type="NCBI Taxonomy" id="1280946"/>
    <lineage>
        <taxon>Bacteria</taxon>
        <taxon>Pseudomonadati</taxon>
        <taxon>Pseudomonadota</taxon>
        <taxon>Alphaproteobacteria</taxon>
        <taxon>Hyphomonadales</taxon>
        <taxon>Hyphomonadaceae</taxon>
        <taxon>Hyphomonas</taxon>
    </lineage>
</organism>
<comment type="caution">
    <text evidence="16">The sequence shown here is derived from an EMBL/GenBank/DDBJ whole genome shotgun (WGS) entry which is preliminary data.</text>
</comment>
<comment type="subcellular location">
    <subcellularLocation>
        <location evidence="1 13">Cytoplasm</location>
    </subcellularLocation>
</comment>
<dbReference type="NCBIfam" id="TIGR00594">
    <property type="entry name" value="polc"/>
    <property type="match status" value="1"/>
</dbReference>
<dbReference type="Pfam" id="PF02811">
    <property type="entry name" value="PHP"/>
    <property type="match status" value="1"/>
</dbReference>
<dbReference type="SUPFAM" id="SSF89550">
    <property type="entry name" value="PHP domain-like"/>
    <property type="match status" value="1"/>
</dbReference>
<proteinExistence type="inferred from homology"/>
<keyword evidence="7 13" id="KW-0548">Nucleotidyltransferase</keyword>
<dbReference type="InterPro" id="IPR012340">
    <property type="entry name" value="NA-bd_OB-fold"/>
</dbReference>
<feature type="compositionally biased region" description="Acidic residues" evidence="14">
    <location>
        <begin position="145"/>
        <end position="160"/>
    </location>
</feature>
<dbReference type="CDD" id="cd07434">
    <property type="entry name" value="PHP_PolIIIA_DnaE2"/>
    <property type="match status" value="1"/>
</dbReference>
<feature type="compositionally biased region" description="Basic and acidic residues" evidence="14">
    <location>
        <begin position="1072"/>
        <end position="1082"/>
    </location>
</feature>
<keyword evidence="11 13" id="KW-0234">DNA repair</keyword>
<dbReference type="AlphaFoldDB" id="A0A062TXY4"/>
<evidence type="ECO:0000256" key="4">
    <source>
        <dbReference type="ARBA" id="ARBA00017273"/>
    </source>
</evidence>
<keyword evidence="17" id="KW-1185">Reference proteome</keyword>
<evidence type="ECO:0000256" key="2">
    <source>
        <dbReference type="ARBA" id="ARBA00007391"/>
    </source>
</evidence>
<dbReference type="CDD" id="cd04485">
    <property type="entry name" value="DnaE_OBF"/>
    <property type="match status" value="1"/>
</dbReference>
<name>A0A062TXY4_9PROT</name>
<dbReference type="HAMAP" id="MF_01902">
    <property type="entry name" value="DNApol_error_prone"/>
    <property type="match status" value="1"/>
</dbReference>
<dbReference type="Proteomes" id="UP000027037">
    <property type="component" value="Unassembled WGS sequence"/>
</dbReference>
<dbReference type="Pfam" id="PF07733">
    <property type="entry name" value="DNA_pol3_alpha"/>
    <property type="match status" value="1"/>
</dbReference>
<dbReference type="GO" id="GO:0006260">
    <property type="term" value="P:DNA replication"/>
    <property type="evidence" value="ECO:0007669"/>
    <property type="project" value="UniProtKB-KW"/>
</dbReference>
<evidence type="ECO:0000256" key="10">
    <source>
        <dbReference type="ARBA" id="ARBA00022932"/>
    </source>
</evidence>
<dbReference type="EC" id="2.7.7.7" evidence="3 13"/>
<keyword evidence="8 13" id="KW-0235">DNA replication</keyword>
<evidence type="ECO:0000256" key="14">
    <source>
        <dbReference type="SAM" id="MobiDB-lite"/>
    </source>
</evidence>
<feature type="compositionally biased region" description="Basic and acidic residues" evidence="14">
    <location>
        <begin position="1090"/>
        <end position="1100"/>
    </location>
</feature>
<dbReference type="InterPro" id="IPR040982">
    <property type="entry name" value="DNA_pol3_finger"/>
</dbReference>
<dbReference type="Pfam" id="PF14579">
    <property type="entry name" value="HHH_6"/>
    <property type="match status" value="1"/>
</dbReference>
<gene>
    <name evidence="13" type="primary">dnaE2</name>
    <name evidence="16" type="ORF">HY29_17775</name>
</gene>
<dbReference type="Gene3D" id="3.20.20.140">
    <property type="entry name" value="Metal-dependent hydrolases"/>
    <property type="match status" value="1"/>
</dbReference>
<dbReference type="GO" id="GO:0005737">
    <property type="term" value="C:cytoplasm"/>
    <property type="evidence" value="ECO:0007669"/>
    <property type="project" value="UniProtKB-SubCell"/>
</dbReference>
<evidence type="ECO:0000256" key="7">
    <source>
        <dbReference type="ARBA" id="ARBA00022695"/>
    </source>
</evidence>
<sequence>MSYAELCVTSNFTFLTGASHAEELIARAKELGLAAIAITDRNTFAGIVRGHAAAKELGLRYIVGVRLVLADGPDLLAYPKSRTGYGNLCRLLTIGKRRTEKGKCDLRLDDVVEWGADCIFIIMGGDQDDRHHHDGDVPAAAAAAADDDDDAAVGDHDDDGPDRNDAHDYGNNVAAAARRLIAAFDGDVFIGIAPRYDGRDDTHFAARARLSETTGAPPVALGDVIMHAGKRRMLADILSCIREKTTIDRLGRRALPNAERRLKSEFEIRRLFRDYPAAVQNAGLIAERCVFSLDELKYEYPDEIADGMAPNDRLRLLTEEGLKRRYPDGETPAVRALVEKELALIAELNYARYFLTVHDVVAFARSKNILCQGRGSAANSVVCYALGVTEASPETISMVFERFISAARNEPPDIDVDFEHERREEVIQHIYEKYGRHRAGICSTVIHFRSRAAIREVGKAMGLSEDAVAALASQVWGTSSSGIANERAKAARLDLADRRLQQTLALTKEIIGFPRHLSQHVGGFVITRGRLDELCPVENAAMEDRTIIEWDKDDIDVIGMLKMDVLALGMLTCIRKAFDLLRTWKGRTYALSTLPPEDPAVYDMLCVADTVGVFQVESRAQMNFLPRMRPRCFYDLVIEVAIIRPGPIQGDMVHPYIRRRHKQEAVTFPSKALESVLAKTLGVPLFQEQAMQIAIVAAGFTAGEADQLRRALGSFRGPGSVEAFRERFVAGCLQNGYDASFAERCFKQLEGFSGYGFPESHAASFALLVYASSWIKRHHPDVFCCALLNAQPMGFYAPAQIIRDARAHGVKVLPVCIERSYWDNVLEPAGDGSLAVRLGFRQIKGVAEEDGHWLAASRGNGYRSIDAVWRRAGVGRSVLARLAGADAFAEYGLSRRDALWAVKGLGGDRPLPLFEADGEGLPVFASNLPLMSEREEVFEDYVATRLTLRDHPVKLLRSELGRFASAATLRNAPDRQWVTVAGLVITRQRPGTASGVIFLTLEDDTGVSNIIVWPNTFEKFRKQVMAGRLVRITGRLQREGIVTHIVSSRIDDLSYLLDTLGDSDSAGMAIDPTHDNADDVKRPAPAGEYGPRRPERKPLSDEITAELQRAQQRRYGGARHPREQAKKLFYSRDFH</sequence>
<evidence type="ECO:0000256" key="6">
    <source>
        <dbReference type="ARBA" id="ARBA00022679"/>
    </source>
</evidence>
<comment type="similarity">
    <text evidence="2 13">Belongs to the DNA polymerase type-C family. DnaE2 subfamily.</text>
</comment>
<dbReference type="STRING" id="1280946.HY29_17775"/>
<dbReference type="InterPro" id="IPR016195">
    <property type="entry name" value="Pol/histidinol_Pase-like"/>
</dbReference>
<dbReference type="InterPro" id="IPR029460">
    <property type="entry name" value="DNAPol_HHH"/>
</dbReference>
<evidence type="ECO:0000256" key="13">
    <source>
        <dbReference type="HAMAP-Rule" id="MF_01902"/>
    </source>
</evidence>
<feature type="region of interest" description="Disordered" evidence="14">
    <location>
        <begin position="144"/>
        <end position="169"/>
    </location>
</feature>
<keyword evidence="5 13" id="KW-0963">Cytoplasm</keyword>
<dbReference type="InterPro" id="IPR023073">
    <property type="entry name" value="DnaE2"/>
</dbReference>
<dbReference type="RefSeq" id="WP_051601555.1">
    <property type="nucleotide sequence ID" value="NZ_AWFF01000061.1"/>
</dbReference>
<dbReference type="Pfam" id="PF17657">
    <property type="entry name" value="DNA_pol3_finger"/>
    <property type="match status" value="1"/>
</dbReference>
<evidence type="ECO:0000256" key="11">
    <source>
        <dbReference type="ARBA" id="ARBA00023204"/>
    </source>
</evidence>
<dbReference type="Pfam" id="PF01336">
    <property type="entry name" value="tRNA_anti-codon"/>
    <property type="match status" value="1"/>
</dbReference>
<evidence type="ECO:0000256" key="5">
    <source>
        <dbReference type="ARBA" id="ARBA00022490"/>
    </source>
</evidence>
<dbReference type="InterPro" id="IPR011708">
    <property type="entry name" value="DNA_pol3_alpha_NTPase_dom"/>
</dbReference>
<dbReference type="PANTHER" id="PTHR32294">
    <property type="entry name" value="DNA POLYMERASE III SUBUNIT ALPHA"/>
    <property type="match status" value="1"/>
</dbReference>
<dbReference type="InterPro" id="IPR003141">
    <property type="entry name" value="Pol/His_phosphatase_N"/>
</dbReference>
<protein>
    <recommendedName>
        <fullName evidence="4 13">Error-prone DNA polymerase</fullName>
        <ecNumber evidence="3 13">2.7.7.7</ecNumber>
    </recommendedName>
</protein>
<feature type="compositionally biased region" description="Basic and acidic residues" evidence="14">
    <location>
        <begin position="1120"/>
        <end position="1135"/>
    </location>
</feature>
<dbReference type="EMBL" id="AWFF01000061">
    <property type="protein sequence ID" value="KCZ52931.1"/>
    <property type="molecule type" value="Genomic_DNA"/>
</dbReference>
<dbReference type="PATRIC" id="fig|1280946.3.peg.2834"/>
<dbReference type="PANTHER" id="PTHR32294:SF4">
    <property type="entry name" value="ERROR-PRONE DNA POLYMERASE"/>
    <property type="match status" value="1"/>
</dbReference>
<dbReference type="GO" id="GO:0003887">
    <property type="term" value="F:DNA-directed DNA polymerase activity"/>
    <property type="evidence" value="ECO:0007669"/>
    <property type="project" value="UniProtKB-UniRule"/>
</dbReference>
<dbReference type="InterPro" id="IPR004365">
    <property type="entry name" value="NA-bd_OB_tRNA"/>
</dbReference>
<feature type="region of interest" description="Disordered" evidence="14">
    <location>
        <begin position="1067"/>
        <end position="1135"/>
    </location>
</feature>
<dbReference type="InterPro" id="IPR004013">
    <property type="entry name" value="PHP_dom"/>
</dbReference>
<evidence type="ECO:0000256" key="3">
    <source>
        <dbReference type="ARBA" id="ARBA00012417"/>
    </source>
</evidence>
<comment type="catalytic activity">
    <reaction evidence="12 13">
        <text>DNA(n) + a 2'-deoxyribonucleoside 5'-triphosphate = DNA(n+1) + diphosphate</text>
        <dbReference type="Rhea" id="RHEA:22508"/>
        <dbReference type="Rhea" id="RHEA-COMP:17339"/>
        <dbReference type="Rhea" id="RHEA-COMP:17340"/>
        <dbReference type="ChEBI" id="CHEBI:33019"/>
        <dbReference type="ChEBI" id="CHEBI:61560"/>
        <dbReference type="ChEBI" id="CHEBI:173112"/>
        <dbReference type="EC" id="2.7.7.7"/>
    </reaction>
</comment>
<evidence type="ECO:0000256" key="1">
    <source>
        <dbReference type="ARBA" id="ARBA00004496"/>
    </source>
</evidence>
<dbReference type="GO" id="GO:0006281">
    <property type="term" value="P:DNA repair"/>
    <property type="evidence" value="ECO:0007669"/>
    <property type="project" value="UniProtKB-UniRule"/>
</dbReference>
<dbReference type="Gene3D" id="1.10.150.870">
    <property type="match status" value="1"/>
</dbReference>
<dbReference type="eggNOG" id="COG0587">
    <property type="taxonomic scope" value="Bacteria"/>
</dbReference>
<feature type="domain" description="Polymerase/histidinol phosphatase N-terminal" evidence="15">
    <location>
        <begin position="4"/>
        <end position="71"/>
    </location>
</feature>
<accession>A0A062TXY4</accession>
<evidence type="ECO:0000259" key="15">
    <source>
        <dbReference type="SMART" id="SM00481"/>
    </source>
</evidence>
<dbReference type="SMART" id="SM00481">
    <property type="entry name" value="POLIIIAc"/>
    <property type="match status" value="1"/>
</dbReference>
<evidence type="ECO:0000256" key="8">
    <source>
        <dbReference type="ARBA" id="ARBA00022705"/>
    </source>
</evidence>
<keyword evidence="6 13" id="KW-0808">Transferase</keyword>
<comment type="function">
    <text evidence="13">DNA polymerase involved in damage-induced mutagenesis and translesion synthesis (TLS). It is not the major replicative DNA polymerase.</text>
</comment>
<evidence type="ECO:0000256" key="9">
    <source>
        <dbReference type="ARBA" id="ARBA00022763"/>
    </source>
</evidence>
<evidence type="ECO:0000313" key="17">
    <source>
        <dbReference type="Proteomes" id="UP000027037"/>
    </source>
</evidence>
<keyword evidence="10 13" id="KW-0239">DNA-directed DNA polymerase</keyword>
<dbReference type="OrthoDB" id="9803237at2"/>